<name>A0ABX8A7L5_9BRAD</name>
<dbReference type="InterPro" id="IPR028082">
    <property type="entry name" value="Peripla_BP_I"/>
</dbReference>
<dbReference type="Pfam" id="PF13458">
    <property type="entry name" value="Peripla_BP_6"/>
    <property type="match status" value="1"/>
</dbReference>
<feature type="signal peptide" evidence="4">
    <location>
        <begin position="1"/>
        <end position="38"/>
    </location>
</feature>
<evidence type="ECO:0000256" key="3">
    <source>
        <dbReference type="ARBA" id="ARBA00022970"/>
    </source>
</evidence>
<dbReference type="InterPro" id="IPR051010">
    <property type="entry name" value="BCAA_transport"/>
</dbReference>
<protein>
    <submittedName>
        <fullName evidence="6">ABC transporter substrate-binding protein</fullName>
    </submittedName>
</protein>
<keyword evidence="3" id="KW-0813">Transport</keyword>
<evidence type="ECO:0000256" key="4">
    <source>
        <dbReference type="SAM" id="SignalP"/>
    </source>
</evidence>
<gene>
    <name evidence="6" type="ORF">RPMA_12915</name>
</gene>
<keyword evidence="2 4" id="KW-0732">Signal</keyword>
<evidence type="ECO:0000259" key="5">
    <source>
        <dbReference type="Pfam" id="PF13458"/>
    </source>
</evidence>
<comment type="similarity">
    <text evidence="1">Belongs to the leucine-binding protein family.</text>
</comment>
<dbReference type="PANTHER" id="PTHR30483">
    <property type="entry name" value="LEUCINE-SPECIFIC-BINDING PROTEIN"/>
    <property type="match status" value="1"/>
</dbReference>
<keyword evidence="7" id="KW-1185">Reference proteome</keyword>
<dbReference type="EMBL" id="CP036498">
    <property type="protein sequence ID" value="QUS39639.1"/>
    <property type="molecule type" value="Genomic_DNA"/>
</dbReference>
<evidence type="ECO:0000256" key="1">
    <source>
        <dbReference type="ARBA" id="ARBA00010062"/>
    </source>
</evidence>
<evidence type="ECO:0000313" key="6">
    <source>
        <dbReference type="EMBL" id="QUS39639.1"/>
    </source>
</evidence>
<feature type="chain" id="PRO_5047034793" evidence="4">
    <location>
        <begin position="39"/>
        <end position="418"/>
    </location>
</feature>
<dbReference type="Gene3D" id="3.40.50.2300">
    <property type="match status" value="2"/>
</dbReference>
<reference evidence="6 7" key="1">
    <citation type="submission" date="2019-02" db="EMBL/GenBank/DDBJ databases">
        <title>Emended description of the genus Rhodopseudomonas and description of Rhodopseudomonas albus sp. nov., a non-phototrophic, heavy-metal-tolerant bacterium isolated from garden soil.</title>
        <authorList>
            <person name="Bao Z."/>
            <person name="Cao W.W."/>
            <person name="Sato Y."/>
            <person name="Nishizawa T."/>
            <person name="Zhao J."/>
            <person name="Guo Y."/>
            <person name="Ohta H."/>
        </authorList>
    </citation>
    <scope>NUCLEOTIDE SEQUENCE [LARGE SCALE GENOMIC DNA]</scope>
    <source>
        <strain evidence="6 7">SK50-23</strain>
    </source>
</reference>
<proteinExistence type="inferred from homology"/>
<dbReference type="SUPFAM" id="SSF53822">
    <property type="entry name" value="Periplasmic binding protein-like I"/>
    <property type="match status" value="1"/>
</dbReference>
<evidence type="ECO:0000256" key="2">
    <source>
        <dbReference type="ARBA" id="ARBA00022729"/>
    </source>
</evidence>
<feature type="domain" description="Leucine-binding protein" evidence="5">
    <location>
        <begin position="43"/>
        <end position="381"/>
    </location>
</feature>
<dbReference type="PANTHER" id="PTHR30483:SF6">
    <property type="entry name" value="PERIPLASMIC BINDING PROTEIN OF ABC TRANSPORTER FOR NATURAL AMINO ACIDS"/>
    <property type="match status" value="1"/>
</dbReference>
<keyword evidence="3" id="KW-0029">Amino-acid transport</keyword>
<accession>A0ABX8A7L5</accession>
<evidence type="ECO:0000313" key="7">
    <source>
        <dbReference type="Proteomes" id="UP000682843"/>
    </source>
</evidence>
<dbReference type="InterPro" id="IPR028081">
    <property type="entry name" value="Leu-bd"/>
</dbReference>
<organism evidence="6 7">
    <name type="scientific">Tardiphaga alba</name>
    <dbReference type="NCBI Taxonomy" id="340268"/>
    <lineage>
        <taxon>Bacteria</taxon>
        <taxon>Pseudomonadati</taxon>
        <taxon>Pseudomonadota</taxon>
        <taxon>Alphaproteobacteria</taxon>
        <taxon>Hyphomicrobiales</taxon>
        <taxon>Nitrobacteraceae</taxon>
        <taxon>Tardiphaga</taxon>
    </lineage>
</organism>
<dbReference type="Proteomes" id="UP000682843">
    <property type="component" value="Chromosome"/>
</dbReference>
<dbReference type="CDD" id="cd06327">
    <property type="entry name" value="PBP1_SBP-like"/>
    <property type="match status" value="1"/>
</dbReference>
<sequence length="418" mass="45131">MPTSLRFARASARTQQSRNIIAAIAGLALSAVTSVAAAQDKPPLKLGALMDMTGVYADTSGPGSEVAAKMAIEDFGGEVLGRKIQAVFVDHLNKPDLAASQAREMIENQGVEAIVDFAGSATGLAIIEVAKARNKIVIVNSAGSMRITNEACTPYTVHYTWDTFSQANVTGLATVRKGLDSWFFLAVDYAFGQELERDTAAVVQKSGGNVMGSVKHPLNTSDFSSFLLQAQSSKAKVVGLANAGNDAITAIKQATEFGLTQGGQQRLSPLLAFITDIDSIGLDIGQGLLVTESWYWDLNDETRAFTKRFRERTQRAPTSVQAGLYSSLTHYLKAVKAAGTTDSAAVIAKMKEMPINDMYAKGGRIREDGRMLHDMYLFEVKKPSESKGRWDVYKLLDTVSGEQAFQPIETSRCPLVKK</sequence>
<dbReference type="RefSeq" id="WP_211913187.1">
    <property type="nucleotide sequence ID" value="NZ_CP036498.1"/>
</dbReference>